<dbReference type="PROSITE" id="PS51257">
    <property type="entry name" value="PROKAR_LIPOPROTEIN"/>
    <property type="match status" value="1"/>
</dbReference>
<proteinExistence type="predicted"/>
<comment type="caution">
    <text evidence="1">The sequence shown here is derived from an EMBL/GenBank/DDBJ whole genome shotgun (WGS) entry which is preliminary data.</text>
</comment>
<organism evidence="1 2">
    <name type="scientific">Marinicrinis sediminis</name>
    <dbReference type="NCBI Taxonomy" id="1652465"/>
    <lineage>
        <taxon>Bacteria</taxon>
        <taxon>Bacillati</taxon>
        <taxon>Bacillota</taxon>
        <taxon>Bacilli</taxon>
        <taxon>Bacillales</taxon>
        <taxon>Paenibacillaceae</taxon>
    </lineage>
</organism>
<reference evidence="2" key="1">
    <citation type="journal article" date="2019" name="Int. J. Syst. Evol. Microbiol.">
        <title>The Global Catalogue of Microorganisms (GCM) 10K type strain sequencing project: providing services to taxonomists for standard genome sequencing and annotation.</title>
        <authorList>
            <consortium name="The Broad Institute Genomics Platform"/>
            <consortium name="The Broad Institute Genome Sequencing Center for Infectious Disease"/>
            <person name="Wu L."/>
            <person name="Ma J."/>
        </authorList>
    </citation>
    <scope>NUCLEOTIDE SEQUENCE [LARGE SCALE GENOMIC DNA]</scope>
    <source>
        <strain evidence="2">KCTC 33676</strain>
    </source>
</reference>
<protein>
    <submittedName>
        <fullName evidence="1">Uncharacterized protein</fullName>
    </submittedName>
</protein>
<dbReference type="EMBL" id="JBHUMM010000010">
    <property type="protein sequence ID" value="MFD2671424.1"/>
    <property type="molecule type" value="Genomic_DNA"/>
</dbReference>
<dbReference type="Proteomes" id="UP001597497">
    <property type="component" value="Unassembled WGS sequence"/>
</dbReference>
<dbReference type="RefSeq" id="WP_379928886.1">
    <property type="nucleotide sequence ID" value="NZ_JBHUMM010000010.1"/>
</dbReference>
<evidence type="ECO:0000313" key="2">
    <source>
        <dbReference type="Proteomes" id="UP001597497"/>
    </source>
</evidence>
<name>A0ABW5RA15_9BACL</name>
<evidence type="ECO:0000313" key="1">
    <source>
        <dbReference type="EMBL" id="MFD2671424.1"/>
    </source>
</evidence>
<sequence length="221" mass="25152">MKKRKAFRTKITRLYPIFTLTITGFMLTACVLGQENVQEQVQTHISKMEASIENPVNPDTSTTSNPYDDIQNNEHFEAILELGIPALPELKQSLAHSDQDGLVEYIYAIALEKISKTEMSEQTEWRTGKEFYTIYSAYLKEIPDKVTSIAAEPVSDKEKIAQLKALGVPAIPYIFDVINHGKQELSPALHYLTDNESKSDMRKWSVEHIDQLNLLTDFVEE</sequence>
<keyword evidence="2" id="KW-1185">Reference proteome</keyword>
<accession>A0ABW5RA15</accession>
<gene>
    <name evidence="1" type="ORF">ACFSUC_07365</name>
</gene>